<name>A0A9X2LAF9_9PROT</name>
<protein>
    <submittedName>
        <fullName evidence="3">Beta-galactosidase</fullName>
        <ecNumber evidence="3">3.2.1.23</ecNumber>
    </submittedName>
</protein>
<feature type="signal peptide" evidence="1">
    <location>
        <begin position="1"/>
        <end position="16"/>
    </location>
</feature>
<dbReference type="EC" id="3.2.1.23" evidence="3"/>
<dbReference type="GO" id="GO:0004565">
    <property type="term" value="F:beta-galactosidase activity"/>
    <property type="evidence" value="ECO:0007669"/>
    <property type="project" value="UniProtKB-EC"/>
</dbReference>
<organism evidence="3 4">
    <name type="scientific">Parvularcula maris</name>
    <dbReference type="NCBI Taxonomy" id="2965077"/>
    <lineage>
        <taxon>Bacteria</taxon>
        <taxon>Pseudomonadati</taxon>
        <taxon>Pseudomonadota</taxon>
        <taxon>Alphaproteobacteria</taxon>
        <taxon>Parvularculales</taxon>
        <taxon>Parvularculaceae</taxon>
        <taxon>Parvularcula</taxon>
    </lineage>
</organism>
<keyword evidence="1" id="KW-0732">Signal</keyword>
<dbReference type="RefSeq" id="WP_256620011.1">
    <property type="nucleotide sequence ID" value="NZ_JANIBC010000012.1"/>
</dbReference>
<reference evidence="3" key="1">
    <citation type="submission" date="2022-07" db="EMBL/GenBank/DDBJ databases">
        <title>Parvularcula maris sp. nov., an algicidal bacterium isolated from seawater.</title>
        <authorList>
            <person name="Li F."/>
        </authorList>
    </citation>
    <scope>NUCLEOTIDE SEQUENCE</scope>
    <source>
        <strain evidence="3">BGMRC 0090</strain>
    </source>
</reference>
<dbReference type="InterPro" id="IPR017853">
    <property type="entry name" value="GH"/>
</dbReference>
<dbReference type="InterPro" id="IPR031330">
    <property type="entry name" value="Gly_Hdrlase_35_cat"/>
</dbReference>
<evidence type="ECO:0000256" key="1">
    <source>
        <dbReference type="SAM" id="SignalP"/>
    </source>
</evidence>
<keyword evidence="3" id="KW-0378">Hydrolase</keyword>
<evidence type="ECO:0000313" key="4">
    <source>
        <dbReference type="Proteomes" id="UP001142610"/>
    </source>
</evidence>
<keyword evidence="4" id="KW-1185">Reference proteome</keyword>
<gene>
    <name evidence="3" type="ORF">NOG11_12020</name>
</gene>
<comment type="caution">
    <text evidence="3">The sequence shown here is derived from an EMBL/GenBank/DDBJ whole genome shotgun (WGS) entry which is preliminary data.</text>
</comment>
<accession>A0A9X2LAF9</accession>
<sequence length="287" mass="31454">MLLIMLIAAIAVQTSAAPPPELETKGEAVQLHMDGEPFLIRGGELGNSTASDLDALSGHWETFQALGLNTLLAPVSWELIEPVESEFDFSSVEGLVAQTRQAEMRLVLLWFGSYKNSMSSYVPAWVKRDTQRFPRVRAADGTAQEMLSPYAPANWEADAKAFRMLMDHLRRIDGQEKTVIMVQVENEVGLLPNARDHSPDAEAVFAEAPPSGLLGIEGRNWRDAVGTTPQGEEKFSAWGLARYVNHVAEAGLEAYDLPLFVNAALNRPGALPGQYPSDGPLDHLFEL</sequence>
<dbReference type="Pfam" id="PF01301">
    <property type="entry name" value="Glyco_hydro_35"/>
    <property type="match status" value="1"/>
</dbReference>
<dbReference type="Gene3D" id="3.20.20.80">
    <property type="entry name" value="Glycosidases"/>
    <property type="match status" value="1"/>
</dbReference>
<feature type="chain" id="PRO_5040964177" evidence="1">
    <location>
        <begin position="17"/>
        <end position="287"/>
    </location>
</feature>
<dbReference type="SUPFAM" id="SSF51445">
    <property type="entry name" value="(Trans)glycosidases"/>
    <property type="match status" value="1"/>
</dbReference>
<keyword evidence="3" id="KW-0326">Glycosidase</keyword>
<evidence type="ECO:0000259" key="2">
    <source>
        <dbReference type="Pfam" id="PF01301"/>
    </source>
</evidence>
<dbReference type="Proteomes" id="UP001142610">
    <property type="component" value="Unassembled WGS sequence"/>
</dbReference>
<feature type="domain" description="Glycoside hydrolase 35 catalytic" evidence="2">
    <location>
        <begin position="30"/>
        <end position="194"/>
    </location>
</feature>
<dbReference type="EMBL" id="JANIBC010000012">
    <property type="protein sequence ID" value="MCQ8186115.1"/>
    <property type="molecule type" value="Genomic_DNA"/>
</dbReference>
<dbReference type="AlphaFoldDB" id="A0A9X2LAF9"/>
<proteinExistence type="predicted"/>
<evidence type="ECO:0000313" key="3">
    <source>
        <dbReference type="EMBL" id="MCQ8186115.1"/>
    </source>
</evidence>